<dbReference type="EC" id="2.7.13.3" evidence="2"/>
<evidence type="ECO:0000259" key="4">
    <source>
        <dbReference type="PROSITE" id="PS50109"/>
    </source>
</evidence>
<evidence type="ECO:0000256" key="3">
    <source>
        <dbReference type="ARBA" id="ARBA00022553"/>
    </source>
</evidence>
<proteinExistence type="predicted"/>
<dbReference type="PANTHER" id="PTHR43065:SF29">
    <property type="entry name" value="SENSOR PROTEIN KINASE FLES"/>
    <property type="match status" value="1"/>
</dbReference>
<comment type="caution">
    <text evidence="6">The sequence shown here is derived from an EMBL/GenBank/DDBJ whole genome shotgun (WGS) entry which is preliminary data.</text>
</comment>
<dbReference type="SUPFAM" id="SSF55785">
    <property type="entry name" value="PYP-like sensor domain (PAS domain)"/>
    <property type="match status" value="1"/>
</dbReference>
<dbReference type="GO" id="GO:0005524">
    <property type="term" value="F:ATP binding"/>
    <property type="evidence" value="ECO:0007669"/>
    <property type="project" value="UniProtKB-KW"/>
</dbReference>
<evidence type="ECO:0000259" key="5">
    <source>
        <dbReference type="PROSITE" id="PS50112"/>
    </source>
</evidence>
<dbReference type="SMART" id="SM00388">
    <property type="entry name" value="HisKA"/>
    <property type="match status" value="1"/>
</dbReference>
<dbReference type="Pfam" id="PF02518">
    <property type="entry name" value="HATPase_c"/>
    <property type="match status" value="1"/>
</dbReference>
<dbReference type="CDD" id="cd00075">
    <property type="entry name" value="HATPase"/>
    <property type="match status" value="1"/>
</dbReference>
<dbReference type="PROSITE" id="PS50112">
    <property type="entry name" value="PAS"/>
    <property type="match status" value="1"/>
</dbReference>
<dbReference type="SMART" id="SM00387">
    <property type="entry name" value="HATPase_c"/>
    <property type="match status" value="1"/>
</dbReference>
<comment type="catalytic activity">
    <reaction evidence="1">
        <text>ATP + protein L-histidine = ADP + protein N-phospho-L-histidine.</text>
        <dbReference type="EC" id="2.7.13.3"/>
    </reaction>
</comment>
<keyword evidence="7" id="KW-1185">Reference proteome</keyword>
<reference evidence="6 7" key="1">
    <citation type="journal article" date="2013" name="Antonie Van Leeuwenhoek">
        <title>Echinimonas agarilytica gen. nov., sp. nov., a new gammaproteobacterium isolated from the sea urchin Strongylocentrotus intermedius.</title>
        <authorList>
            <person name="Nedashkovskaya O.I."/>
            <person name="Stenkova A.M."/>
            <person name="Zhukova N.V."/>
            <person name="Van Trappen S."/>
            <person name="Lee J.S."/>
            <person name="Kim S.B."/>
        </authorList>
    </citation>
    <scope>NUCLEOTIDE SEQUENCE [LARGE SCALE GENOMIC DNA]</scope>
    <source>
        <strain evidence="6 7">KMM 6351</strain>
    </source>
</reference>
<dbReference type="SMART" id="SM00091">
    <property type="entry name" value="PAS"/>
    <property type="match status" value="1"/>
</dbReference>
<dbReference type="CDD" id="cd00082">
    <property type="entry name" value="HisKA"/>
    <property type="match status" value="1"/>
</dbReference>
<organism evidence="6 7">
    <name type="scientific">Echinimonas agarilytica</name>
    <dbReference type="NCBI Taxonomy" id="1215918"/>
    <lineage>
        <taxon>Bacteria</taxon>
        <taxon>Pseudomonadati</taxon>
        <taxon>Pseudomonadota</taxon>
        <taxon>Gammaproteobacteria</taxon>
        <taxon>Alteromonadales</taxon>
        <taxon>Echinimonadaceae</taxon>
        <taxon>Echinimonas</taxon>
    </lineage>
</organism>
<accession>A0AA41W4Z6</accession>
<dbReference type="PANTHER" id="PTHR43065">
    <property type="entry name" value="SENSOR HISTIDINE KINASE"/>
    <property type="match status" value="1"/>
</dbReference>
<dbReference type="CDD" id="cd00130">
    <property type="entry name" value="PAS"/>
    <property type="match status" value="1"/>
</dbReference>
<dbReference type="Gene3D" id="1.10.287.130">
    <property type="match status" value="1"/>
</dbReference>
<dbReference type="AlphaFoldDB" id="A0AA41W4Z6"/>
<dbReference type="InterPro" id="IPR003594">
    <property type="entry name" value="HATPase_dom"/>
</dbReference>
<dbReference type="InterPro" id="IPR005467">
    <property type="entry name" value="His_kinase_dom"/>
</dbReference>
<dbReference type="GO" id="GO:0000155">
    <property type="term" value="F:phosphorelay sensor kinase activity"/>
    <property type="evidence" value="ECO:0007669"/>
    <property type="project" value="InterPro"/>
</dbReference>
<dbReference type="InterPro" id="IPR000014">
    <property type="entry name" value="PAS"/>
</dbReference>
<gene>
    <name evidence="6" type="ORF">NAF29_04630</name>
</gene>
<dbReference type="EMBL" id="JAMQGP010000002">
    <property type="protein sequence ID" value="MCM2678961.1"/>
    <property type="molecule type" value="Genomic_DNA"/>
</dbReference>
<dbReference type="InterPro" id="IPR036890">
    <property type="entry name" value="HATPase_C_sf"/>
</dbReference>
<evidence type="ECO:0000313" key="6">
    <source>
        <dbReference type="EMBL" id="MCM2678961.1"/>
    </source>
</evidence>
<dbReference type="InterPro" id="IPR003661">
    <property type="entry name" value="HisK_dim/P_dom"/>
</dbReference>
<feature type="domain" description="Histidine kinase" evidence="4">
    <location>
        <begin position="137"/>
        <end position="343"/>
    </location>
</feature>
<dbReference type="Proteomes" id="UP001165393">
    <property type="component" value="Unassembled WGS sequence"/>
</dbReference>
<evidence type="ECO:0000256" key="2">
    <source>
        <dbReference type="ARBA" id="ARBA00012438"/>
    </source>
</evidence>
<dbReference type="RefSeq" id="WP_251260331.1">
    <property type="nucleotide sequence ID" value="NZ_JAMQGP010000002.1"/>
</dbReference>
<dbReference type="Gene3D" id="3.30.565.10">
    <property type="entry name" value="Histidine kinase-like ATPase, C-terminal domain"/>
    <property type="match status" value="1"/>
</dbReference>
<name>A0AA41W4Z6_9GAMM</name>
<dbReference type="PRINTS" id="PR00344">
    <property type="entry name" value="BCTRLSENSOR"/>
</dbReference>
<dbReference type="InterPro" id="IPR004358">
    <property type="entry name" value="Sig_transdc_His_kin-like_C"/>
</dbReference>
<keyword evidence="3" id="KW-0597">Phosphoprotein</keyword>
<dbReference type="InterPro" id="IPR035965">
    <property type="entry name" value="PAS-like_dom_sf"/>
</dbReference>
<dbReference type="Pfam" id="PF13188">
    <property type="entry name" value="PAS_8"/>
    <property type="match status" value="1"/>
</dbReference>
<dbReference type="InterPro" id="IPR036097">
    <property type="entry name" value="HisK_dim/P_sf"/>
</dbReference>
<dbReference type="Gene3D" id="3.30.450.20">
    <property type="entry name" value="PAS domain"/>
    <property type="match status" value="1"/>
</dbReference>
<protein>
    <recommendedName>
        <fullName evidence="2">histidine kinase</fullName>
        <ecNumber evidence="2">2.7.13.3</ecNumber>
    </recommendedName>
</protein>
<feature type="domain" description="PAS" evidence="5">
    <location>
        <begin position="22"/>
        <end position="58"/>
    </location>
</feature>
<keyword evidence="6" id="KW-0547">Nucleotide-binding</keyword>
<dbReference type="PROSITE" id="PS50109">
    <property type="entry name" value="HIS_KIN"/>
    <property type="match status" value="1"/>
</dbReference>
<evidence type="ECO:0000313" key="7">
    <source>
        <dbReference type="Proteomes" id="UP001165393"/>
    </source>
</evidence>
<dbReference type="SUPFAM" id="SSF47384">
    <property type="entry name" value="Homodimeric domain of signal transducing histidine kinase"/>
    <property type="match status" value="1"/>
</dbReference>
<sequence>MKPRKLSAHATVKDDAAQWQQRSAYLADILDGLPSAMIVLDAAGMIVEANLAAIEMLGEPLEGERWRTIISRAFSPQDDDGYEISLKDGRLIKFVTRPLKCGSGQIIVLTDLTETRQLQARVAHLQRLSSLGKMVASLAHQVRTPLSAAMLYAANLGNESLNPVAREKFQKKLLDRLKDLECQVSDMLLFARSGEGLSTGQVSSQQLLTSIEQAVEVMVEQHKATLEVLLPEPDQILAGNASALSSAISNLVHNALQANASRIQVKAHPEGESLHLCVSDNGSGIAPHMIERIQEPFYTTRSQGTGLGLAVVKAVVQAHQGELKIRSQMNIGTQVCICLPLVEGLQAPLASEVVGE</sequence>
<keyword evidence="6" id="KW-0067">ATP-binding</keyword>
<evidence type="ECO:0000256" key="1">
    <source>
        <dbReference type="ARBA" id="ARBA00000085"/>
    </source>
</evidence>
<dbReference type="SUPFAM" id="SSF55874">
    <property type="entry name" value="ATPase domain of HSP90 chaperone/DNA topoisomerase II/histidine kinase"/>
    <property type="match status" value="1"/>
</dbReference>
<dbReference type="Pfam" id="PF00512">
    <property type="entry name" value="HisKA"/>
    <property type="match status" value="1"/>
</dbReference>